<dbReference type="AlphaFoldDB" id="A0A2K8MSE9"/>
<dbReference type="Proteomes" id="UP000229081">
    <property type="component" value="Chromosome"/>
</dbReference>
<feature type="binding site" evidence="3">
    <location>
        <position position="179"/>
    </location>
    <ligand>
        <name>phosphoenolpyruvate</name>
        <dbReference type="ChEBI" id="CHEBI:58702"/>
    </ligand>
</feature>
<dbReference type="EC" id="2.5.1.54" evidence="4"/>
<dbReference type="InterPro" id="IPR002480">
    <property type="entry name" value="DAHP_synth_2"/>
</dbReference>
<feature type="binding site" evidence="3">
    <location>
        <position position="467"/>
    </location>
    <ligand>
        <name>Mn(2+)</name>
        <dbReference type="ChEBI" id="CHEBI:29035"/>
    </ligand>
</feature>
<feature type="binding site" evidence="3">
    <location>
        <position position="393"/>
    </location>
    <ligand>
        <name>phosphoenolpyruvate</name>
        <dbReference type="ChEBI" id="CHEBI:58702"/>
    </ligand>
</feature>
<keyword evidence="3" id="KW-0104">Cadmium</keyword>
<dbReference type="OrthoDB" id="9766852at2"/>
<dbReference type="GO" id="GO:0009073">
    <property type="term" value="P:aromatic amino acid family biosynthetic process"/>
    <property type="evidence" value="ECO:0007669"/>
    <property type="project" value="InterPro"/>
</dbReference>
<evidence type="ECO:0000256" key="1">
    <source>
        <dbReference type="ARBA" id="ARBA00008911"/>
    </source>
</evidence>
<feature type="binding site" evidence="3">
    <location>
        <position position="362"/>
    </location>
    <ligand>
        <name>phosphoenolpyruvate</name>
        <dbReference type="ChEBI" id="CHEBI:58702"/>
    </ligand>
</feature>
<feature type="binding site" evidence="3">
    <location>
        <position position="140"/>
    </location>
    <ligand>
        <name>Mn(2+)</name>
        <dbReference type="ChEBI" id="CHEBI:29035"/>
    </ligand>
</feature>
<accession>A0A2K8MSE9</accession>
<evidence type="ECO:0000313" key="5">
    <source>
        <dbReference type="EMBL" id="ATY34421.1"/>
    </source>
</evidence>
<feature type="binding site" evidence="3">
    <location>
        <position position="425"/>
    </location>
    <ligand>
        <name>Mn(2+)</name>
        <dbReference type="ChEBI" id="CHEBI:29035"/>
    </ligand>
</feature>
<sequence length="528" mass="58294">MTTLAGSKIRRFREERALSRAAFGAWFDTPGSTVQGWEEDGKRASAAVLNQIAANGIAHHQDWYVHVRNLEQSMGWTPDSWTHAEARQLPNYPDQAALNAATATLANYPPLVFAGEARELTTELARVSRGEAFLLQGGDCAESFAEFHPNNIRDTFRVILQMAVVLTFASKLPTVKLGRMAGQFAKPRSADTEVINGVELPSYRGDNVNDIAFTPESRIPDPQRMVQGYSQSAATLNLLRAFATGGYANLHQVHKWTLDFMGRSPWSKKFADVADRIGESLDFMEACGINPDTVPQLKGTQFYTSHEALLLPYEQALTRQDSLTGDWYDTSAHFLWIGDRTRFEGSAHVEFLRGIGNPIGMKCGPSLEPDALLRLLDTLNPGRVPGRMTLITRYGHDKIEKGLPALVRAVKREGHPVVWSCDPMHGNVVKAANGYKTRPFERILAEVRGFFAVHRAEGTFAGGIHAEMTGQNVTECTGGAIDVTEQSLADRYHTHCDPRLNAGQSLELAFLLAEMLNAEMAERRKAAA</sequence>
<dbReference type="EMBL" id="CP024923">
    <property type="protein sequence ID" value="ATY34421.1"/>
    <property type="molecule type" value="Genomic_DNA"/>
</dbReference>
<feature type="binding site" evidence="3">
    <location>
        <position position="497"/>
    </location>
    <ligand>
        <name>Mn(2+)</name>
        <dbReference type="ChEBI" id="CHEBI:29035"/>
    </ligand>
</feature>
<comment type="catalytic activity">
    <reaction evidence="4">
        <text>D-erythrose 4-phosphate + phosphoenolpyruvate + H2O = 7-phospho-2-dehydro-3-deoxy-D-arabino-heptonate + phosphate</text>
        <dbReference type="Rhea" id="RHEA:14717"/>
        <dbReference type="ChEBI" id="CHEBI:15377"/>
        <dbReference type="ChEBI" id="CHEBI:16897"/>
        <dbReference type="ChEBI" id="CHEBI:43474"/>
        <dbReference type="ChEBI" id="CHEBI:58394"/>
        <dbReference type="ChEBI" id="CHEBI:58702"/>
        <dbReference type="EC" id="2.5.1.54"/>
    </reaction>
</comment>
<keyword evidence="6" id="KW-1185">Reference proteome</keyword>
<dbReference type="Gene3D" id="3.20.20.70">
    <property type="entry name" value="Aldolase class I"/>
    <property type="match status" value="1"/>
</dbReference>
<evidence type="ECO:0000256" key="3">
    <source>
        <dbReference type="PIRSR" id="PIRSR602480-1"/>
    </source>
</evidence>
<proteinExistence type="inferred from homology"/>
<comment type="cofactor">
    <cofactor evidence="3">
        <name>Mn(2+)</name>
        <dbReference type="ChEBI" id="CHEBI:29035"/>
    </cofactor>
    <cofactor evidence="3">
        <name>Co(2+)</name>
        <dbReference type="ChEBI" id="CHEBI:48828"/>
    </cofactor>
    <cofactor evidence="3">
        <name>Cd(2+)</name>
        <dbReference type="ChEBI" id="CHEBI:48775"/>
    </cofactor>
    <text evidence="3">Binds 1 divalent cation per subunit. The enzyme is active with manganese, cobalt or cadmium ions.</text>
</comment>
<organism evidence="5 6">
    <name type="scientific">Sphingomonas psychrotolerans</name>
    <dbReference type="NCBI Taxonomy" id="1327635"/>
    <lineage>
        <taxon>Bacteria</taxon>
        <taxon>Pseudomonadati</taxon>
        <taxon>Pseudomonadota</taxon>
        <taxon>Alphaproteobacteria</taxon>
        <taxon>Sphingomonadales</taxon>
        <taxon>Sphingomonadaceae</taxon>
        <taxon>Sphingomonas</taxon>
    </lineage>
</organism>
<dbReference type="PANTHER" id="PTHR21337">
    <property type="entry name" value="PHOSPHO-2-DEHYDRO-3-DEOXYHEPTONATE ALDOLASE 1, 2"/>
    <property type="match status" value="1"/>
</dbReference>
<comment type="similarity">
    <text evidence="1 4">Belongs to the class-II DAHP synthase family.</text>
</comment>
<reference evidence="5 6" key="1">
    <citation type="submission" date="2017-11" db="EMBL/GenBank/DDBJ databases">
        <title>Complete genome sequence of Sphingomonas sp. Strain Cra20, a psychrotolerant potential plant growth promoting rhizobacteria.</title>
        <authorList>
            <person name="Luo Y."/>
        </authorList>
    </citation>
    <scope>NUCLEOTIDE SEQUENCE [LARGE SCALE GENOMIC DNA]</scope>
    <source>
        <strain evidence="5 6">Cra20</strain>
    </source>
</reference>
<evidence type="ECO:0000256" key="2">
    <source>
        <dbReference type="ARBA" id="ARBA00022679"/>
    </source>
</evidence>
<dbReference type="SUPFAM" id="SSF51569">
    <property type="entry name" value="Aldolase"/>
    <property type="match status" value="1"/>
</dbReference>
<keyword evidence="3" id="KW-0464">Manganese</keyword>
<dbReference type="RefSeq" id="WP_100284208.1">
    <property type="nucleotide sequence ID" value="NZ_CP024923.1"/>
</dbReference>
<evidence type="ECO:0000256" key="4">
    <source>
        <dbReference type="RuleBase" id="RU363071"/>
    </source>
</evidence>
<gene>
    <name evidence="5" type="ORF">CVN68_04650</name>
</gene>
<dbReference type="PANTHER" id="PTHR21337:SF0">
    <property type="entry name" value="PHOSPHO-2-DEHYDRO-3-DEOXYHEPTONATE ALDOLASE"/>
    <property type="match status" value="1"/>
</dbReference>
<dbReference type="NCBIfam" id="TIGR01358">
    <property type="entry name" value="DAHP_synth_II"/>
    <property type="match status" value="1"/>
</dbReference>
<evidence type="ECO:0000313" key="6">
    <source>
        <dbReference type="Proteomes" id="UP000229081"/>
    </source>
</evidence>
<protein>
    <recommendedName>
        <fullName evidence="4">Phospho-2-dehydro-3-deoxyheptonate aldolase</fullName>
        <ecNumber evidence="4">2.5.1.54</ecNumber>
    </recommendedName>
</protein>
<dbReference type="Pfam" id="PF01474">
    <property type="entry name" value="DAHP_synth_2"/>
    <property type="match status" value="1"/>
</dbReference>
<dbReference type="KEGG" id="sphc:CVN68_04650"/>
<keyword evidence="3" id="KW-0170">Cobalt</keyword>
<dbReference type="InterPro" id="IPR013785">
    <property type="entry name" value="Aldolase_TIM"/>
</dbReference>
<dbReference type="GO" id="GO:0003849">
    <property type="term" value="F:3-deoxy-7-phosphoheptulonate synthase activity"/>
    <property type="evidence" value="ECO:0007669"/>
    <property type="project" value="UniProtKB-EC"/>
</dbReference>
<name>A0A2K8MSE9_9SPHN</name>
<keyword evidence="2 4" id="KW-0808">Transferase</keyword>